<dbReference type="SUPFAM" id="SSF46689">
    <property type="entry name" value="Homeodomain-like"/>
    <property type="match status" value="2"/>
</dbReference>
<reference evidence="5 6" key="1">
    <citation type="submission" date="2024-07" db="EMBL/GenBank/DDBJ databases">
        <title>Uliginosibacterium flavum JJ3220;KACC:17644.</title>
        <authorList>
            <person name="Kim M.K."/>
        </authorList>
    </citation>
    <scope>NUCLEOTIDE SEQUENCE [LARGE SCALE GENOMIC DNA]</scope>
    <source>
        <strain evidence="5 6">KACC:17644</strain>
    </source>
</reference>
<dbReference type="InterPro" id="IPR050204">
    <property type="entry name" value="AraC_XylS_family_regulators"/>
</dbReference>
<dbReference type="Pfam" id="PF12833">
    <property type="entry name" value="HTH_18"/>
    <property type="match status" value="1"/>
</dbReference>
<dbReference type="Gene3D" id="1.10.10.60">
    <property type="entry name" value="Homeodomain-like"/>
    <property type="match status" value="1"/>
</dbReference>
<evidence type="ECO:0000256" key="1">
    <source>
        <dbReference type="ARBA" id="ARBA00023015"/>
    </source>
</evidence>
<dbReference type="InterPro" id="IPR018060">
    <property type="entry name" value="HTH_AraC"/>
</dbReference>
<comment type="caution">
    <text evidence="5">The sequence shown here is derived from an EMBL/GenBank/DDBJ whole genome shotgun (WGS) entry which is preliminary data.</text>
</comment>
<protein>
    <submittedName>
        <fullName evidence="5">AraC family transcriptional regulator</fullName>
    </submittedName>
</protein>
<dbReference type="PANTHER" id="PTHR46796">
    <property type="entry name" value="HTH-TYPE TRANSCRIPTIONAL ACTIVATOR RHAS-RELATED"/>
    <property type="match status" value="1"/>
</dbReference>
<evidence type="ECO:0000313" key="6">
    <source>
        <dbReference type="Proteomes" id="UP001549691"/>
    </source>
</evidence>
<dbReference type="InterPro" id="IPR009057">
    <property type="entry name" value="Homeodomain-like_sf"/>
</dbReference>
<gene>
    <name evidence="5" type="ORF">ABXR19_13060</name>
</gene>
<feature type="domain" description="HTH araC/xylS-type" evidence="4">
    <location>
        <begin position="16"/>
        <end position="116"/>
    </location>
</feature>
<dbReference type="EMBL" id="JBEWZI010000013">
    <property type="protein sequence ID" value="MET7015121.1"/>
    <property type="molecule type" value="Genomic_DNA"/>
</dbReference>
<accession>A0ABV2TMI6</accession>
<evidence type="ECO:0000256" key="2">
    <source>
        <dbReference type="ARBA" id="ARBA00023125"/>
    </source>
</evidence>
<organism evidence="5 6">
    <name type="scientific">Uliginosibacterium flavum</name>
    <dbReference type="NCBI Taxonomy" id="1396831"/>
    <lineage>
        <taxon>Bacteria</taxon>
        <taxon>Pseudomonadati</taxon>
        <taxon>Pseudomonadota</taxon>
        <taxon>Betaproteobacteria</taxon>
        <taxon>Rhodocyclales</taxon>
        <taxon>Zoogloeaceae</taxon>
        <taxon>Uliginosibacterium</taxon>
    </lineage>
</organism>
<keyword evidence="1" id="KW-0805">Transcription regulation</keyword>
<name>A0ABV2TMI6_9RHOO</name>
<keyword evidence="6" id="KW-1185">Reference proteome</keyword>
<keyword evidence="2" id="KW-0238">DNA-binding</keyword>
<evidence type="ECO:0000259" key="4">
    <source>
        <dbReference type="PROSITE" id="PS01124"/>
    </source>
</evidence>
<dbReference type="PROSITE" id="PS01124">
    <property type="entry name" value="HTH_ARAC_FAMILY_2"/>
    <property type="match status" value="1"/>
</dbReference>
<evidence type="ECO:0000256" key="3">
    <source>
        <dbReference type="ARBA" id="ARBA00023163"/>
    </source>
</evidence>
<keyword evidence="3" id="KW-0804">Transcription</keyword>
<dbReference type="RefSeq" id="WP_354601582.1">
    <property type="nucleotide sequence ID" value="NZ_JBEWZI010000013.1"/>
</dbReference>
<evidence type="ECO:0000313" key="5">
    <source>
        <dbReference type="EMBL" id="MET7015121.1"/>
    </source>
</evidence>
<dbReference type="SMART" id="SM00342">
    <property type="entry name" value="HTH_ARAC"/>
    <property type="match status" value="1"/>
</dbReference>
<sequence>MALSREQFLLQRRRIRAVMDYMDQHLDDEALRLDTLADVAHLSRFHFERLYAEKVGESPIATLRRLRLTQARQRLLEGASCTITELAGQAGYGSVAAFSRAFVRAFDQAPSRLLVLPALSRDPVLEIISLPAVPVLRTPYSGRATDVFEAGHEVNWAVHNAGARGWRHWAVHPEGWIDPQRQPDSRVRMWHCIPAFDIAFQLPGVERGFLPAGDYARFAFVGRQRIDVPALIARVAAETSWRAVPGPMLRHYPKVPHYTPVAERVEHFYLSVAPN</sequence>
<dbReference type="Proteomes" id="UP001549691">
    <property type="component" value="Unassembled WGS sequence"/>
</dbReference>
<proteinExistence type="predicted"/>